<dbReference type="GeneID" id="39751728"/>
<gene>
    <name evidence="2" type="ORF">QE210_20140</name>
    <name evidence="3" type="ORF">QE258_24545</name>
</gene>
<protein>
    <submittedName>
        <fullName evidence="2">Replication/maintenance protein RepL</fullName>
    </submittedName>
</protein>
<keyword evidence="2" id="KW-0614">Plasmid</keyword>
<dbReference type="Proteomes" id="UP001177595">
    <property type="component" value="Plasmid paPv6"/>
</dbReference>
<dbReference type="InterPro" id="IPR008813">
    <property type="entry name" value="Plasmid_replication_RepL"/>
</dbReference>
<dbReference type="GO" id="GO:0006276">
    <property type="term" value="P:plasmid maintenance"/>
    <property type="evidence" value="ECO:0007669"/>
    <property type="project" value="InterPro"/>
</dbReference>
<geneLocation type="plasmid" evidence="2 5">
    <name>paPv6</name>
</geneLocation>
<keyword evidence="4" id="KW-1185">Reference proteome</keyword>
<dbReference type="AlphaFoldDB" id="A0AA95H0I4"/>
<proteinExistence type="predicted"/>
<evidence type="ECO:0000313" key="2">
    <source>
        <dbReference type="EMBL" id="WGM03797.1"/>
    </source>
</evidence>
<feature type="domain" description="Plasmid replication protein RepL" evidence="1">
    <location>
        <begin position="40"/>
        <end position="162"/>
    </location>
</feature>
<dbReference type="Pfam" id="PF05732">
    <property type="entry name" value="RepL"/>
    <property type="match status" value="1"/>
</dbReference>
<accession>A0AA95H0I4</accession>
<dbReference type="Proteomes" id="UP001177592">
    <property type="component" value="Plasmid paNv_CAN4"/>
</dbReference>
<sequence>MMESKNNDVIRHKQNPFVENMMIPIGTKQIRLSKMGKDRNVLVNQLTGEVLGTHVTTYKKVDRGKFIKLFAENIAMTFELGSAGLKALNVLIFTVQNSGMNKDRVVLDKYALEEFLSDSGQKLSQATFTRGIKELVGAQIIARCLKQGDYFINPNFIFNGDRVAFTTAIEKQD</sequence>
<geneLocation type="plasmid" evidence="3 4">
    <name>paNv_CAN4</name>
</geneLocation>
<evidence type="ECO:0000313" key="3">
    <source>
        <dbReference type="EMBL" id="WGM08476.1"/>
    </source>
</evidence>
<dbReference type="GO" id="GO:0006260">
    <property type="term" value="P:DNA replication"/>
    <property type="evidence" value="ECO:0007669"/>
    <property type="project" value="InterPro"/>
</dbReference>
<dbReference type="EMBL" id="CP123527">
    <property type="protein sequence ID" value="WGM08476.1"/>
    <property type="molecule type" value="Genomic_DNA"/>
</dbReference>
<dbReference type="EMBL" id="CP123510">
    <property type="protein sequence ID" value="WGM03797.1"/>
    <property type="molecule type" value="Genomic_DNA"/>
</dbReference>
<evidence type="ECO:0000259" key="1">
    <source>
        <dbReference type="Pfam" id="PF05732"/>
    </source>
</evidence>
<evidence type="ECO:0000313" key="4">
    <source>
        <dbReference type="Proteomes" id="UP001177592"/>
    </source>
</evidence>
<reference evidence="2" key="1">
    <citation type="submission" date="2023-04" db="EMBL/GenBank/DDBJ databases">
        <title>Genome dynamics across the evolutionary transition to endosymbiosis.</title>
        <authorList>
            <person name="Siozios S."/>
            <person name="Nadal-Jimenez P."/>
            <person name="Azagi T."/>
            <person name="Sprong H."/>
            <person name="Frost C.L."/>
            <person name="Parratt S.R."/>
            <person name="Taylor G."/>
            <person name="Brettell L."/>
            <person name="Lew K.C."/>
            <person name="Croft L."/>
            <person name="King K.C."/>
            <person name="Brockhurst M.A."/>
            <person name="Hypsa V."/>
            <person name="Novakova E."/>
            <person name="Darby A.C."/>
            <person name="Hurst G.D.D."/>
        </authorList>
    </citation>
    <scope>NUCLEOTIDE SEQUENCE</scope>
    <source>
        <strain evidence="3">ANv_CAN</strain>
        <strain evidence="2">APv</strain>
        <plasmid evidence="3">paNv_CAN4</plasmid>
        <plasmid evidence="2">paPv6</plasmid>
    </source>
</reference>
<name>A0AA95H0I4_9GAMM</name>
<organism evidence="2 5">
    <name type="scientific">Arsenophonus nasoniae</name>
    <name type="common">son-killer infecting Nasonia vitripennis</name>
    <dbReference type="NCBI Taxonomy" id="638"/>
    <lineage>
        <taxon>Bacteria</taxon>
        <taxon>Pseudomonadati</taxon>
        <taxon>Pseudomonadota</taxon>
        <taxon>Gammaproteobacteria</taxon>
        <taxon>Enterobacterales</taxon>
        <taxon>Morganellaceae</taxon>
        <taxon>Arsenophonus</taxon>
    </lineage>
</organism>
<dbReference type="RefSeq" id="WP_246067637.1">
    <property type="nucleotide sequence ID" value="NZ_CP038623.1"/>
</dbReference>
<evidence type="ECO:0000313" key="5">
    <source>
        <dbReference type="Proteomes" id="UP001177595"/>
    </source>
</evidence>